<feature type="chain" id="PRO_5030651093" evidence="1">
    <location>
        <begin position="27"/>
        <end position="111"/>
    </location>
</feature>
<evidence type="ECO:0000313" key="3">
    <source>
        <dbReference type="Proteomes" id="UP000568380"/>
    </source>
</evidence>
<dbReference type="Gene3D" id="2.60.40.20">
    <property type="entry name" value="Alpha-amylase inhibitor"/>
    <property type="match status" value="1"/>
</dbReference>
<evidence type="ECO:0000313" key="2">
    <source>
        <dbReference type="EMBL" id="MBB5081610.1"/>
    </source>
</evidence>
<dbReference type="AlphaFoldDB" id="A0A7W8EI47"/>
<dbReference type="SUPFAM" id="SSF49498">
    <property type="entry name" value="alpha-Amylase inhibitor tendamistat"/>
    <property type="match status" value="1"/>
</dbReference>
<dbReference type="GO" id="GO:0015066">
    <property type="term" value="F:alpha-amylase inhibitor activity"/>
    <property type="evidence" value="ECO:0007669"/>
    <property type="project" value="InterPro"/>
</dbReference>
<protein>
    <submittedName>
        <fullName evidence="2">Uncharacterized protein</fullName>
    </submittedName>
</protein>
<comment type="caution">
    <text evidence="2">The sequence shown here is derived from an EMBL/GenBank/DDBJ whole genome shotgun (WGS) entry which is preliminary data.</text>
</comment>
<organism evidence="2 3">
    <name type="scientific">Nonomuraea endophytica</name>
    <dbReference type="NCBI Taxonomy" id="714136"/>
    <lineage>
        <taxon>Bacteria</taxon>
        <taxon>Bacillati</taxon>
        <taxon>Actinomycetota</taxon>
        <taxon>Actinomycetes</taxon>
        <taxon>Streptosporangiales</taxon>
        <taxon>Streptosporangiaceae</taxon>
        <taxon>Nonomuraea</taxon>
    </lineage>
</organism>
<reference evidence="2 3" key="1">
    <citation type="submission" date="2020-08" db="EMBL/GenBank/DDBJ databases">
        <title>Genomic Encyclopedia of Type Strains, Phase IV (KMG-IV): sequencing the most valuable type-strain genomes for metagenomic binning, comparative biology and taxonomic classification.</title>
        <authorList>
            <person name="Goeker M."/>
        </authorList>
    </citation>
    <scope>NUCLEOTIDE SEQUENCE [LARGE SCALE GENOMIC DNA]</scope>
    <source>
        <strain evidence="2 3">DSM 45385</strain>
    </source>
</reference>
<gene>
    <name evidence="2" type="ORF">HNR40_007105</name>
</gene>
<dbReference type="InterPro" id="IPR036379">
    <property type="entry name" value="A-amylase_inhib_sf"/>
</dbReference>
<keyword evidence="1" id="KW-0732">Signal</keyword>
<keyword evidence="3" id="KW-1185">Reference proteome</keyword>
<dbReference type="EMBL" id="JACHIN010000011">
    <property type="protein sequence ID" value="MBB5081610.1"/>
    <property type="molecule type" value="Genomic_DNA"/>
</dbReference>
<feature type="signal peptide" evidence="1">
    <location>
        <begin position="1"/>
        <end position="26"/>
    </location>
</feature>
<dbReference type="RefSeq" id="WP_184969128.1">
    <property type="nucleotide sequence ID" value="NZ_JACHIN010000011.1"/>
</dbReference>
<evidence type="ECO:0000256" key="1">
    <source>
        <dbReference type="SAM" id="SignalP"/>
    </source>
</evidence>
<proteinExistence type="predicted"/>
<name>A0A7W8EI47_9ACTN</name>
<dbReference type="Proteomes" id="UP000568380">
    <property type="component" value="Unassembled WGS sequence"/>
</dbReference>
<accession>A0A7W8EI47</accession>
<sequence length="111" mass="11507">MRVKLFGSLAATSIAVGLLASVPAHAASVSGAGSAAVKATSVLGTAPACVARYVSDFHKAIVLRNTCGKKMWVKVIIKRGPDSPCFGIGKGSVRAWKWGTPLSKYDKTVTC</sequence>